<dbReference type="OrthoDB" id="849204at2"/>
<dbReference type="AlphaFoldDB" id="A0A4R6WEK0"/>
<dbReference type="RefSeq" id="WP_133585770.1">
    <property type="nucleotide sequence ID" value="NZ_SNYV01000016.1"/>
</dbReference>
<keyword evidence="2" id="KW-1185">Reference proteome</keyword>
<dbReference type="Proteomes" id="UP000295292">
    <property type="component" value="Unassembled WGS sequence"/>
</dbReference>
<name>A0A4R6WEK0_9SPHI</name>
<gene>
    <name evidence="1" type="ORF">CLV99_3580</name>
</gene>
<proteinExistence type="predicted"/>
<accession>A0A4R6WEK0</accession>
<reference evidence="1 2" key="1">
    <citation type="submission" date="2019-03" db="EMBL/GenBank/DDBJ databases">
        <title>Genomic Encyclopedia of Archaeal and Bacterial Type Strains, Phase II (KMG-II): from individual species to whole genera.</title>
        <authorList>
            <person name="Goeker M."/>
        </authorList>
    </citation>
    <scope>NUCLEOTIDE SEQUENCE [LARGE SCALE GENOMIC DNA]</scope>
    <source>
        <strain evidence="1 2">DSM 28353</strain>
    </source>
</reference>
<protein>
    <submittedName>
        <fullName evidence="1">Uncharacterized protein</fullName>
    </submittedName>
</protein>
<evidence type="ECO:0000313" key="2">
    <source>
        <dbReference type="Proteomes" id="UP000295292"/>
    </source>
</evidence>
<comment type="caution">
    <text evidence="1">The sequence shown here is derived from an EMBL/GenBank/DDBJ whole genome shotgun (WGS) entry which is preliminary data.</text>
</comment>
<organism evidence="1 2">
    <name type="scientific">Sphingobacterium yanglingense</name>
    <dbReference type="NCBI Taxonomy" id="1437280"/>
    <lineage>
        <taxon>Bacteria</taxon>
        <taxon>Pseudomonadati</taxon>
        <taxon>Bacteroidota</taxon>
        <taxon>Sphingobacteriia</taxon>
        <taxon>Sphingobacteriales</taxon>
        <taxon>Sphingobacteriaceae</taxon>
        <taxon>Sphingobacterium</taxon>
    </lineage>
</organism>
<dbReference type="EMBL" id="SNYV01000016">
    <property type="protein sequence ID" value="TDQ75886.1"/>
    <property type="molecule type" value="Genomic_DNA"/>
</dbReference>
<sequence length="259" mass="29664">MKEEDIDKLFHNAFHEAEETPSNNIWKQIEKKLDEHRLPVQITPRRYTWIKYAAAALILMGTTLILLRTNYKTELSSSTVEETDIIAEATRNNGAITEPIEQTTPLASEGIDRHYVKPNLSQQITATERIKLISDKLDKTAQSQRKNIDLVTNCLEETKPILANIKDIQQINITDIPVRQVTEMEAIKPLIDLDEDTESMYAQAPHETANKNIVTTILNTISEKIEVSPTKDVRFRTDEEGSFRIDIINSLVRNRNKKK</sequence>
<evidence type="ECO:0000313" key="1">
    <source>
        <dbReference type="EMBL" id="TDQ75886.1"/>
    </source>
</evidence>